<dbReference type="InterPro" id="IPR027417">
    <property type="entry name" value="P-loop_NTPase"/>
</dbReference>
<dbReference type="GO" id="GO:0003887">
    <property type="term" value="F:DNA-directed DNA polymerase activity"/>
    <property type="evidence" value="ECO:0007669"/>
    <property type="project" value="UniProtKB-KW"/>
</dbReference>
<dbReference type="PANTHER" id="PTHR34388:SF1">
    <property type="entry name" value="DNA POLYMERASE III SUBUNIT DELTA"/>
    <property type="match status" value="1"/>
</dbReference>
<keyword evidence="3" id="KW-0808">Transferase</keyword>
<dbReference type="Pfam" id="PF06144">
    <property type="entry name" value="DNA_pol3_delta"/>
    <property type="match status" value="1"/>
</dbReference>
<evidence type="ECO:0000256" key="6">
    <source>
        <dbReference type="ARBA" id="ARBA00022932"/>
    </source>
</evidence>
<dbReference type="InterPro" id="IPR048466">
    <property type="entry name" value="DNA_pol3_delta-like_C"/>
</dbReference>
<proteinExistence type="inferred from homology"/>
<dbReference type="Gene3D" id="1.10.8.60">
    <property type="match status" value="1"/>
</dbReference>
<dbReference type="GO" id="GO:0003677">
    <property type="term" value="F:DNA binding"/>
    <property type="evidence" value="ECO:0007669"/>
    <property type="project" value="InterPro"/>
</dbReference>
<gene>
    <name evidence="12" type="primary">yqeN</name>
    <name evidence="12" type="ORF">ERYAMS2_00815</name>
    <name evidence="11" type="ORF">ERYAMS_00521</name>
</gene>
<dbReference type="SUPFAM" id="SSF48019">
    <property type="entry name" value="post-AAA+ oligomerization domain-like"/>
    <property type="match status" value="1"/>
</dbReference>
<comment type="catalytic activity">
    <reaction evidence="8">
        <text>DNA(n) + a 2'-deoxyribonucleoside 5'-triphosphate = DNA(n+1) + diphosphate</text>
        <dbReference type="Rhea" id="RHEA:22508"/>
        <dbReference type="Rhea" id="RHEA-COMP:17339"/>
        <dbReference type="Rhea" id="RHEA-COMP:17340"/>
        <dbReference type="ChEBI" id="CHEBI:33019"/>
        <dbReference type="ChEBI" id="CHEBI:61560"/>
        <dbReference type="ChEBI" id="CHEBI:173112"/>
        <dbReference type="EC" id="2.7.7.7"/>
    </reaction>
</comment>
<dbReference type="SUPFAM" id="SSF52540">
    <property type="entry name" value="P-loop containing nucleoside triphosphate hydrolases"/>
    <property type="match status" value="1"/>
</dbReference>
<evidence type="ECO:0000256" key="8">
    <source>
        <dbReference type="ARBA" id="ARBA00049244"/>
    </source>
</evidence>
<evidence type="ECO:0000313" key="12">
    <source>
        <dbReference type="EMBL" id="CAH2761651.1"/>
    </source>
</evidence>
<keyword evidence="13" id="KW-1185">Reference proteome</keyword>
<dbReference type="AlphaFoldDB" id="A0AAU9VG81"/>
<evidence type="ECO:0000256" key="4">
    <source>
        <dbReference type="ARBA" id="ARBA00022695"/>
    </source>
</evidence>
<evidence type="ECO:0000259" key="10">
    <source>
        <dbReference type="Pfam" id="PF21694"/>
    </source>
</evidence>
<evidence type="ECO:0000256" key="5">
    <source>
        <dbReference type="ARBA" id="ARBA00022705"/>
    </source>
</evidence>
<dbReference type="InterPro" id="IPR008921">
    <property type="entry name" value="DNA_pol3_clamp-load_cplx_C"/>
</dbReference>
<dbReference type="EMBL" id="OW659477">
    <property type="protein sequence ID" value="CAH2761651.1"/>
    <property type="molecule type" value="Genomic_DNA"/>
</dbReference>
<dbReference type="Proteomes" id="UP001154095">
    <property type="component" value="Chromosome"/>
</dbReference>
<keyword evidence="6" id="KW-0239">DNA-directed DNA polymerase</keyword>
<evidence type="ECO:0000313" key="14">
    <source>
        <dbReference type="Proteomes" id="UP001154111"/>
    </source>
</evidence>
<protein>
    <recommendedName>
        <fullName evidence="2">DNA polymerase III subunit delta</fullName>
        <ecNumber evidence="1">2.7.7.7</ecNumber>
    </recommendedName>
</protein>
<keyword evidence="5" id="KW-0235">DNA replication</keyword>
<dbReference type="NCBIfam" id="TIGR01128">
    <property type="entry name" value="holA"/>
    <property type="match status" value="1"/>
</dbReference>
<dbReference type="InterPro" id="IPR005790">
    <property type="entry name" value="DNA_polIII_delta"/>
</dbReference>
<dbReference type="Gene3D" id="3.40.50.300">
    <property type="entry name" value="P-loop containing nucleotide triphosphate hydrolases"/>
    <property type="match status" value="1"/>
</dbReference>
<evidence type="ECO:0000256" key="3">
    <source>
        <dbReference type="ARBA" id="ARBA00022679"/>
    </source>
</evidence>
<dbReference type="InterPro" id="IPR010372">
    <property type="entry name" value="DNA_pol3_delta_N"/>
</dbReference>
<dbReference type="Proteomes" id="UP001154111">
    <property type="component" value="Chromosome"/>
</dbReference>
<dbReference type="GO" id="GO:0009360">
    <property type="term" value="C:DNA polymerase III complex"/>
    <property type="evidence" value="ECO:0007669"/>
    <property type="project" value="InterPro"/>
</dbReference>
<reference evidence="12" key="1">
    <citation type="submission" date="2022-04" db="EMBL/GenBank/DDBJ databases">
        <authorList>
            <person name="Forde T."/>
        </authorList>
    </citation>
    <scope>NUCLEOTIDE SEQUENCE</scope>
    <source>
        <strain evidence="12">A18Y016a</strain>
        <strain evidence="11">A18Y020d</strain>
    </source>
</reference>
<name>A0AAU9VG81_9FIRM</name>
<keyword evidence="4" id="KW-0548">Nucleotidyltransferase</keyword>
<evidence type="ECO:0000256" key="7">
    <source>
        <dbReference type="ARBA" id="ARBA00034754"/>
    </source>
</evidence>
<organism evidence="12 14">
    <name type="scientific">Erysipelothrix amsterdamensis</name>
    <dbReference type="NCBI Taxonomy" id="2929157"/>
    <lineage>
        <taxon>Bacteria</taxon>
        <taxon>Bacillati</taxon>
        <taxon>Bacillota</taxon>
        <taxon>Erysipelotrichia</taxon>
        <taxon>Erysipelotrichales</taxon>
        <taxon>Erysipelotrichaceae</taxon>
        <taxon>Erysipelothrix</taxon>
    </lineage>
</organism>
<evidence type="ECO:0000259" key="9">
    <source>
        <dbReference type="Pfam" id="PF06144"/>
    </source>
</evidence>
<dbReference type="PANTHER" id="PTHR34388">
    <property type="entry name" value="DNA POLYMERASE III SUBUNIT DELTA"/>
    <property type="match status" value="1"/>
</dbReference>
<dbReference type="RefSeq" id="WP_254007393.1">
    <property type="nucleotide sequence ID" value="NZ_OW659477.1"/>
</dbReference>
<dbReference type="EC" id="2.7.7.7" evidence="1"/>
<evidence type="ECO:0000313" key="13">
    <source>
        <dbReference type="Proteomes" id="UP001154095"/>
    </source>
</evidence>
<accession>A0AAU9VG81</accession>
<evidence type="ECO:0000256" key="1">
    <source>
        <dbReference type="ARBA" id="ARBA00012417"/>
    </source>
</evidence>
<dbReference type="Gene3D" id="1.20.272.10">
    <property type="match status" value="1"/>
</dbReference>
<feature type="domain" description="DNA polymerase III delta subunit-like C-terminal" evidence="10">
    <location>
        <begin position="191"/>
        <end position="308"/>
    </location>
</feature>
<evidence type="ECO:0000313" key="11">
    <source>
        <dbReference type="EMBL" id="CAH2761650.1"/>
    </source>
</evidence>
<dbReference type="Pfam" id="PF21694">
    <property type="entry name" value="DNA_pol3_delta_C"/>
    <property type="match status" value="1"/>
</dbReference>
<dbReference type="GO" id="GO:0006261">
    <property type="term" value="P:DNA-templated DNA replication"/>
    <property type="evidence" value="ECO:0007669"/>
    <property type="project" value="TreeGrafter"/>
</dbReference>
<sequence>MIDVIVGKEPSLVKSKVQSIIKEYENQYGVFDVSHFDTRDKGFVFDHVLESALTVSLFGDKKAVVLNTHDELIKEVETALSTLMSQSMFDVSLIVIFEKKPLVKSVIGKAIAKHARVHQIKDMDVGQLSLLMKQEIERLDFKMSNAAMVELLDRVGNDVARLYQELNKLSLVGEPIEQEQVRQLVAKNIDEDIFAISNALLEKKIGKAFSVYQNLLAQKVDPLALLGLIGSSIRKIYQISALYEQGVSNKGIADRLSLSEKQVYYLVKNQMRPSFGLLSLLNQLAQIDQDVKQGKIDRFVAFELFMLEAMI</sequence>
<comment type="similarity">
    <text evidence="7">Belongs to the DNA polymerase HolA subunit family.</text>
</comment>
<dbReference type="EMBL" id="OW659496">
    <property type="protein sequence ID" value="CAH2761650.1"/>
    <property type="molecule type" value="Genomic_DNA"/>
</dbReference>
<feature type="domain" description="DNA polymerase III delta N-terminal" evidence="9">
    <location>
        <begin position="4"/>
        <end position="119"/>
    </location>
</feature>
<evidence type="ECO:0000256" key="2">
    <source>
        <dbReference type="ARBA" id="ARBA00017703"/>
    </source>
</evidence>